<dbReference type="HOGENOM" id="CLU_023620_4_1_0"/>
<dbReference type="EMBL" id="CP000473">
    <property type="protein sequence ID" value="ABJ84371.1"/>
    <property type="molecule type" value="Genomic_DNA"/>
</dbReference>
<feature type="domain" description="Amidohydrolase-related" evidence="2">
    <location>
        <begin position="90"/>
        <end position="428"/>
    </location>
</feature>
<feature type="signal peptide" evidence="1">
    <location>
        <begin position="1"/>
        <end position="28"/>
    </location>
</feature>
<dbReference type="MEROPS" id="M38.980"/>
<evidence type="ECO:0000313" key="3">
    <source>
        <dbReference type="EMBL" id="ABJ84371.1"/>
    </source>
</evidence>
<keyword evidence="1" id="KW-0732">Signal</keyword>
<reference evidence="3" key="1">
    <citation type="submission" date="2006-10" db="EMBL/GenBank/DDBJ databases">
        <title>Complete sequence of Solibacter usitatus Ellin6076.</title>
        <authorList>
            <consortium name="US DOE Joint Genome Institute"/>
            <person name="Copeland A."/>
            <person name="Lucas S."/>
            <person name="Lapidus A."/>
            <person name="Barry K."/>
            <person name="Detter J.C."/>
            <person name="Glavina del Rio T."/>
            <person name="Hammon N."/>
            <person name="Israni S."/>
            <person name="Dalin E."/>
            <person name="Tice H."/>
            <person name="Pitluck S."/>
            <person name="Thompson L.S."/>
            <person name="Brettin T."/>
            <person name="Bruce D."/>
            <person name="Han C."/>
            <person name="Tapia R."/>
            <person name="Gilna P."/>
            <person name="Schmutz J."/>
            <person name="Larimer F."/>
            <person name="Land M."/>
            <person name="Hauser L."/>
            <person name="Kyrpides N."/>
            <person name="Mikhailova N."/>
            <person name="Janssen P.H."/>
            <person name="Kuske C.R."/>
            <person name="Richardson P."/>
        </authorList>
    </citation>
    <scope>NUCLEOTIDE SEQUENCE</scope>
    <source>
        <strain evidence="3">Ellin6076</strain>
    </source>
</reference>
<evidence type="ECO:0000256" key="1">
    <source>
        <dbReference type="SAM" id="SignalP"/>
    </source>
</evidence>
<dbReference type="AlphaFoldDB" id="Q021L6"/>
<dbReference type="PANTHER" id="PTHR43135:SF3">
    <property type="entry name" value="ALPHA-D-RIBOSE 1-METHYLPHOSPHONATE 5-TRIPHOSPHATE DIPHOSPHATASE"/>
    <property type="match status" value="1"/>
</dbReference>
<dbReference type="Pfam" id="PF01979">
    <property type="entry name" value="Amidohydro_1"/>
    <property type="match status" value="1"/>
</dbReference>
<accession>Q021L6</accession>
<dbReference type="KEGG" id="sus:Acid_3398"/>
<dbReference type="InterPro" id="IPR006680">
    <property type="entry name" value="Amidohydro-rel"/>
</dbReference>
<dbReference type="InterPro" id="IPR011059">
    <property type="entry name" value="Metal-dep_hydrolase_composite"/>
</dbReference>
<protein>
    <submittedName>
        <fullName evidence="3">Amidohydrolase</fullName>
    </submittedName>
</protein>
<proteinExistence type="predicted"/>
<evidence type="ECO:0000259" key="2">
    <source>
        <dbReference type="Pfam" id="PF01979"/>
    </source>
</evidence>
<organism evidence="3">
    <name type="scientific">Solibacter usitatus (strain Ellin6076)</name>
    <dbReference type="NCBI Taxonomy" id="234267"/>
    <lineage>
        <taxon>Bacteria</taxon>
        <taxon>Pseudomonadati</taxon>
        <taxon>Acidobacteriota</taxon>
        <taxon>Terriglobia</taxon>
        <taxon>Bryobacterales</taxon>
        <taxon>Solibacteraceae</taxon>
        <taxon>Candidatus Solibacter</taxon>
    </lineage>
</organism>
<dbReference type="SUPFAM" id="SSF51556">
    <property type="entry name" value="Metallo-dependent hydrolases"/>
    <property type="match status" value="1"/>
</dbReference>
<dbReference type="InterPro" id="IPR032466">
    <property type="entry name" value="Metal_Hydrolase"/>
</dbReference>
<dbReference type="STRING" id="234267.Acid_3398"/>
<dbReference type="InParanoid" id="Q021L6"/>
<dbReference type="Gene3D" id="1.20.58.520">
    <property type="entry name" value="Amidohydrolase"/>
    <property type="match status" value="1"/>
</dbReference>
<dbReference type="SUPFAM" id="SSF51338">
    <property type="entry name" value="Composite domain of metallo-dependent hydrolases"/>
    <property type="match status" value="1"/>
</dbReference>
<dbReference type="Gene3D" id="3.30.110.90">
    <property type="entry name" value="Amidohydrolase"/>
    <property type="match status" value="1"/>
</dbReference>
<sequence length="445" mass="48134" precursor="true">MYHAGRTWRLIRNTALALASARFSGAQAGSPHPAGSASVAITDVTVIDVATGRLRSGVTVVTHADRIAGIGPDVAIPRGAARVNGKGRFLIPGLWDMHSHHQGTGADCLDLFIAKGVVGTRDMGGDLDFILPLRERVASGAVLGPEIVASGPILDDAPLAYPYRRRVTNAQQAREAVADLKRAGVDFIKVHDHTPREVFFTIAAEAPKVGLPFAGHVPQGVKIEEAADAGMRSIEHLSNYDVFGECLVNEAYTLAGCRRLFEKLAAKGVWQTPTLAFFEAIPDLFSGRPLDHADYASDALLKLTRDNIQHSHVPAVTLEKMRLAGKVSLQVIPDMYSLGNRFLAGCDGLVPGFCLHDELEWFTRAGFSPLQALQTATINPARFLGREDTQGAIEVGKRADLILLRANPLVDIRNVSQIEDVVVRGKLVTKQQIDRIIAGHRRANR</sequence>
<dbReference type="PANTHER" id="PTHR43135">
    <property type="entry name" value="ALPHA-D-RIBOSE 1-METHYLPHOSPHONATE 5-TRIPHOSPHATE DIPHOSPHATASE"/>
    <property type="match status" value="1"/>
</dbReference>
<feature type="chain" id="PRO_5004163738" evidence="1">
    <location>
        <begin position="29"/>
        <end position="445"/>
    </location>
</feature>
<dbReference type="Gene3D" id="3.40.50.10910">
    <property type="entry name" value="Amidohydrolase"/>
    <property type="match status" value="1"/>
</dbReference>
<dbReference type="eggNOG" id="COG1228">
    <property type="taxonomic scope" value="Bacteria"/>
</dbReference>
<dbReference type="Gene3D" id="2.30.40.10">
    <property type="entry name" value="Urease, subunit C, domain 1"/>
    <property type="match status" value="1"/>
</dbReference>
<keyword evidence="3" id="KW-0378">Hydrolase</keyword>
<gene>
    <name evidence="3" type="ordered locus">Acid_3398</name>
</gene>
<dbReference type="GO" id="GO:0016810">
    <property type="term" value="F:hydrolase activity, acting on carbon-nitrogen (but not peptide) bonds"/>
    <property type="evidence" value="ECO:0007669"/>
    <property type="project" value="InterPro"/>
</dbReference>
<dbReference type="InterPro" id="IPR051781">
    <property type="entry name" value="Metallo-dep_Hydrolase"/>
</dbReference>
<name>Q021L6_SOLUE</name>
<dbReference type="FunCoup" id="Q021L6">
    <property type="interactions" value="13"/>
</dbReference>